<gene>
    <name evidence="2" type="ORF">COMA1_10814</name>
</gene>
<keyword evidence="3" id="KW-1185">Reference proteome</keyword>
<dbReference type="PANTHER" id="PTHR37691:SF1">
    <property type="entry name" value="BLR3518 PROTEIN"/>
    <property type="match status" value="1"/>
</dbReference>
<dbReference type="Gene3D" id="3.40.1260.10">
    <property type="entry name" value="DsrEFH-like"/>
    <property type="match status" value="1"/>
</dbReference>
<dbReference type="OrthoDB" id="5794490at2"/>
<dbReference type="Proteomes" id="UP000199032">
    <property type="component" value="Unassembled WGS sequence"/>
</dbReference>
<feature type="chain" id="PRO_5006623715" evidence="1">
    <location>
        <begin position="30"/>
        <end position="155"/>
    </location>
</feature>
<dbReference type="AlphaFoldDB" id="A0A0S4L5I6"/>
<dbReference type="Pfam" id="PF02635">
    <property type="entry name" value="DsrE"/>
    <property type="match status" value="1"/>
</dbReference>
<name>A0A0S4L5I6_9BACT</name>
<evidence type="ECO:0000313" key="2">
    <source>
        <dbReference type="EMBL" id="CUS32789.1"/>
    </source>
</evidence>
<protein>
    <submittedName>
        <fullName evidence="2">Uncharacterized protein</fullName>
    </submittedName>
</protein>
<dbReference type="InterPro" id="IPR027396">
    <property type="entry name" value="DsrEFH-like"/>
</dbReference>
<keyword evidence="1" id="KW-0732">Signal</keyword>
<reference evidence="2 3" key="1">
    <citation type="submission" date="2015-10" db="EMBL/GenBank/DDBJ databases">
        <authorList>
            <person name="Gilbert D.G."/>
        </authorList>
    </citation>
    <scope>NUCLEOTIDE SEQUENCE [LARGE SCALE GENOMIC DNA]</scope>
    <source>
        <strain evidence="2">COMA1</strain>
    </source>
</reference>
<dbReference type="EMBL" id="CZQA01000001">
    <property type="protein sequence ID" value="CUS32789.1"/>
    <property type="molecule type" value="Genomic_DNA"/>
</dbReference>
<dbReference type="InterPro" id="IPR003787">
    <property type="entry name" value="Sulphur_relay_DsrE/F-like"/>
</dbReference>
<evidence type="ECO:0000313" key="3">
    <source>
        <dbReference type="Proteomes" id="UP000199032"/>
    </source>
</evidence>
<dbReference type="PANTHER" id="PTHR37691">
    <property type="entry name" value="BLR3518 PROTEIN"/>
    <property type="match status" value="1"/>
</dbReference>
<dbReference type="SUPFAM" id="SSF75169">
    <property type="entry name" value="DsrEFH-like"/>
    <property type="match status" value="1"/>
</dbReference>
<organism evidence="2 3">
    <name type="scientific">Candidatus Nitrospira nitrosa</name>
    <dbReference type="NCBI Taxonomy" id="1742972"/>
    <lineage>
        <taxon>Bacteria</taxon>
        <taxon>Pseudomonadati</taxon>
        <taxon>Nitrospirota</taxon>
        <taxon>Nitrospiria</taxon>
        <taxon>Nitrospirales</taxon>
        <taxon>Nitrospiraceae</taxon>
        <taxon>Nitrospira</taxon>
    </lineage>
</organism>
<evidence type="ECO:0000256" key="1">
    <source>
        <dbReference type="SAM" id="SignalP"/>
    </source>
</evidence>
<sequence length="155" mass="17339">MMRHARKLRWILLFLPCTAFMMLGQPAWGAGDDVAPEGGQPHRVVLHLNSGDEKVQRGALNNIKNLYQEFSPETLRVELVVHGAGLPLLIKKGTLFAAELTELRHAYGVSYIACSNTMKTMKVTREDLIGEVGDTVPAMARLLERQEQGWVYIKP</sequence>
<dbReference type="STRING" id="1742972.COMA1_10814"/>
<proteinExistence type="predicted"/>
<accession>A0A0S4L5I6</accession>
<feature type="signal peptide" evidence="1">
    <location>
        <begin position="1"/>
        <end position="29"/>
    </location>
</feature>